<dbReference type="RefSeq" id="XP_008873739.1">
    <property type="nucleotide sequence ID" value="XM_008875517.1"/>
</dbReference>
<organism evidence="1">
    <name type="scientific">Aphanomyces invadans</name>
    <dbReference type="NCBI Taxonomy" id="157072"/>
    <lineage>
        <taxon>Eukaryota</taxon>
        <taxon>Sar</taxon>
        <taxon>Stramenopiles</taxon>
        <taxon>Oomycota</taxon>
        <taxon>Saprolegniomycetes</taxon>
        <taxon>Saprolegniales</taxon>
        <taxon>Verrucalvaceae</taxon>
        <taxon>Aphanomyces</taxon>
    </lineage>
</organism>
<reference evidence="1" key="1">
    <citation type="submission" date="2013-12" db="EMBL/GenBank/DDBJ databases">
        <title>The Genome Sequence of Aphanomyces invadans NJM9701.</title>
        <authorList>
            <consortium name="The Broad Institute Genomics Platform"/>
            <person name="Russ C."/>
            <person name="Tyler B."/>
            <person name="van West P."/>
            <person name="Dieguez-Uribeondo J."/>
            <person name="Young S.K."/>
            <person name="Zeng Q."/>
            <person name="Gargeya S."/>
            <person name="Fitzgerald M."/>
            <person name="Abouelleil A."/>
            <person name="Alvarado L."/>
            <person name="Chapman S.B."/>
            <person name="Gainer-Dewar J."/>
            <person name="Goldberg J."/>
            <person name="Griggs A."/>
            <person name="Gujja S."/>
            <person name="Hansen M."/>
            <person name="Howarth C."/>
            <person name="Imamovic A."/>
            <person name="Ireland A."/>
            <person name="Larimer J."/>
            <person name="McCowan C."/>
            <person name="Murphy C."/>
            <person name="Pearson M."/>
            <person name="Poon T.W."/>
            <person name="Priest M."/>
            <person name="Roberts A."/>
            <person name="Saif S."/>
            <person name="Shea T."/>
            <person name="Sykes S."/>
            <person name="Wortman J."/>
            <person name="Nusbaum C."/>
            <person name="Birren B."/>
        </authorList>
    </citation>
    <scope>NUCLEOTIDE SEQUENCE [LARGE SCALE GENOMIC DNA]</scope>
    <source>
        <strain evidence="1">NJM9701</strain>
    </source>
</reference>
<dbReference type="GeneID" id="20086494"/>
<name>A0A024TTP9_9STRA</name>
<dbReference type="VEuPathDB" id="FungiDB:H310_09444"/>
<dbReference type="EMBL" id="KI913972">
    <property type="protein sequence ID" value="ETV97530.1"/>
    <property type="molecule type" value="Genomic_DNA"/>
</dbReference>
<evidence type="ECO:0000313" key="1">
    <source>
        <dbReference type="EMBL" id="ETV97530.1"/>
    </source>
</evidence>
<dbReference type="AlphaFoldDB" id="A0A024TTP9"/>
<proteinExistence type="predicted"/>
<protein>
    <submittedName>
        <fullName evidence="1">Uncharacterized protein</fullName>
    </submittedName>
</protein>
<accession>A0A024TTP9</accession>
<sequence>MRSCLVPFPPPKMCCSIAHDRRIVSTKAAISKYNEKPYVASAYRNWVNWLKTKNDSTTEKIADKIVRNRVIWTMQLRLSQQHTPKTSMINDKNRHNGLPNVIASTALPVLEHVLSKKFFMASFRRPDMVPSAPAARSLSTA</sequence>
<dbReference type="OrthoDB" id="10340073at2759"/>
<gene>
    <name evidence="1" type="ORF">H310_09444</name>
</gene>